<proteinExistence type="predicted"/>
<dbReference type="Proteomes" id="UP000236735">
    <property type="component" value="Unassembled WGS sequence"/>
</dbReference>
<protein>
    <submittedName>
        <fullName evidence="5">Peptidyl-prolyl cis-trans isomerase D</fullName>
    </submittedName>
</protein>
<dbReference type="Gene3D" id="3.10.50.40">
    <property type="match status" value="1"/>
</dbReference>
<reference evidence="5 6" key="1">
    <citation type="submission" date="2016-10" db="EMBL/GenBank/DDBJ databases">
        <authorList>
            <person name="de Groot N.N."/>
        </authorList>
    </citation>
    <scope>NUCLEOTIDE SEQUENCE [LARGE SCALE GENOMIC DNA]</scope>
    <source>
        <strain evidence="5 6">AR32</strain>
    </source>
</reference>
<dbReference type="InterPro" id="IPR052029">
    <property type="entry name" value="PpiD_chaperone"/>
</dbReference>
<evidence type="ECO:0000313" key="5">
    <source>
        <dbReference type="EMBL" id="SEF91620.1"/>
    </source>
</evidence>
<dbReference type="SUPFAM" id="SSF54534">
    <property type="entry name" value="FKBP-like"/>
    <property type="match status" value="1"/>
</dbReference>
<evidence type="ECO:0000256" key="3">
    <source>
        <dbReference type="ARBA" id="ARBA00023136"/>
    </source>
</evidence>
<keyword evidence="3" id="KW-0472">Membrane</keyword>
<accession>A0A1H5VWN4</accession>
<dbReference type="InterPro" id="IPR027304">
    <property type="entry name" value="Trigger_fact/SurA_dom_sf"/>
</dbReference>
<keyword evidence="2" id="KW-1003">Cell membrane</keyword>
<keyword evidence="4" id="KW-0143">Chaperone</keyword>
<evidence type="ECO:0000256" key="1">
    <source>
        <dbReference type="ARBA" id="ARBA00004236"/>
    </source>
</evidence>
<name>A0A1H5VWN4_XYLRU</name>
<evidence type="ECO:0000313" key="6">
    <source>
        <dbReference type="Proteomes" id="UP000236735"/>
    </source>
</evidence>
<dbReference type="SUPFAM" id="SSF109998">
    <property type="entry name" value="Triger factor/SurA peptide-binding domain-like"/>
    <property type="match status" value="1"/>
</dbReference>
<dbReference type="Pfam" id="PF13616">
    <property type="entry name" value="Rotamase_3"/>
    <property type="match status" value="1"/>
</dbReference>
<dbReference type="PANTHER" id="PTHR47529">
    <property type="entry name" value="PEPTIDYL-PROLYL CIS-TRANS ISOMERASE D"/>
    <property type="match status" value="1"/>
</dbReference>
<evidence type="ECO:0000256" key="4">
    <source>
        <dbReference type="ARBA" id="ARBA00023186"/>
    </source>
</evidence>
<dbReference type="GO" id="GO:0005886">
    <property type="term" value="C:plasma membrane"/>
    <property type="evidence" value="ECO:0007669"/>
    <property type="project" value="UniProtKB-SubCell"/>
</dbReference>
<organism evidence="5 6">
    <name type="scientific">Xylanibacter ruminicola</name>
    <name type="common">Prevotella ruminicola</name>
    <dbReference type="NCBI Taxonomy" id="839"/>
    <lineage>
        <taxon>Bacteria</taxon>
        <taxon>Pseudomonadati</taxon>
        <taxon>Bacteroidota</taxon>
        <taxon>Bacteroidia</taxon>
        <taxon>Bacteroidales</taxon>
        <taxon>Prevotellaceae</taxon>
        <taxon>Xylanibacter</taxon>
    </lineage>
</organism>
<comment type="subcellular location">
    <subcellularLocation>
        <location evidence="1">Cell membrane</location>
    </subcellularLocation>
</comment>
<sequence>MAALGKIRKRGVALVCIIGLGLFAFIAEEAFRSCEATKNQQRQQIGEVLGNKINVQEFQALVDEYQDVLKITQNRDNFTEEELNSIKDEVWSSYINEQIIQNEAEKLGLTVTDQELQNMLKEGTNPMLLQTPFVNQQTGRFDVTMLTKFLDDYKKASTNPQVAESYQSIYKYWQFIEKQIRQQTLAQKYQALMANCLISNPISAKMAFEGQNQESDIQLASIAYSSINDNDVKIDDSDLKAKYDEKKEMFKQEVETRDIKYVDFQVVASAADRKALEKTMTDASNKLQSGATPSEVVRKAQSQFPYTGIAATKRAYPSDIAAKLDSMAVGQTTAPFETKFDNTLNVVKLISKTQMPDSIEYRQIQVGGATVEAAKKTADSIYNALKAGADFEALAQKYGQTAQKQWLTSAMYENSTTMDEESKNYLNAINSLGAGELKNLEFAQGNIILQVTARKAMVDKYDVAVIKHTIDFSKSTYSEAYNKFSQFVSENKTIEDMEKNAAKFGFTVSPRKDLYNSEHNVAGLRATRETMKWIFAAKEGEVSPLYECGNNDHLLVVALTKVNPVGYRSLDGVKDMLKSEVLRDKKFEQIKAKLEGVKDIAAAQAKGAKIDSVNQITFGAPVFVQSTGASEPALAGAVSAVKAGDFSKAVVKGNGGAYLFKVLKKSNREGVKFDAKQVEAQLQMQATQAARVFIQELYQKAGVVDNRYLFF</sequence>
<keyword evidence="5" id="KW-0413">Isomerase</keyword>
<dbReference type="GO" id="GO:0003755">
    <property type="term" value="F:peptidyl-prolyl cis-trans isomerase activity"/>
    <property type="evidence" value="ECO:0007669"/>
    <property type="project" value="InterPro"/>
</dbReference>
<evidence type="ECO:0000256" key="2">
    <source>
        <dbReference type="ARBA" id="ARBA00022475"/>
    </source>
</evidence>
<dbReference type="PANTHER" id="PTHR47529:SF1">
    <property type="entry name" value="PERIPLASMIC CHAPERONE PPID"/>
    <property type="match status" value="1"/>
</dbReference>
<gene>
    <name evidence="5" type="ORF">SAMN05216354_2095</name>
</gene>
<dbReference type="InterPro" id="IPR046357">
    <property type="entry name" value="PPIase_dom_sf"/>
</dbReference>
<dbReference type="EMBL" id="FNUV01000005">
    <property type="protein sequence ID" value="SEF91620.1"/>
    <property type="molecule type" value="Genomic_DNA"/>
</dbReference>
<dbReference type="RefSeq" id="WP_103915914.1">
    <property type="nucleotide sequence ID" value="NZ_FNUV01000005.1"/>
</dbReference>
<dbReference type="AlphaFoldDB" id="A0A1H5VWN4"/>
<dbReference type="Pfam" id="PF13623">
    <property type="entry name" value="SurA_N_2"/>
    <property type="match status" value="1"/>
</dbReference>